<dbReference type="SUPFAM" id="SSF57667">
    <property type="entry name" value="beta-beta-alpha zinc fingers"/>
    <property type="match status" value="4"/>
</dbReference>
<dbReference type="AlphaFoldDB" id="A0A672YS09"/>
<feature type="compositionally biased region" description="Polar residues" evidence="12">
    <location>
        <begin position="51"/>
        <end position="61"/>
    </location>
</feature>
<evidence type="ECO:0000256" key="12">
    <source>
        <dbReference type="SAM" id="MobiDB-lite"/>
    </source>
</evidence>
<dbReference type="InterPro" id="IPR036236">
    <property type="entry name" value="Znf_C2H2_sf"/>
</dbReference>
<dbReference type="Ensembl" id="ENSSORT00005007623.1">
    <property type="protein sequence ID" value="ENSSORP00005007345.1"/>
    <property type="gene ID" value="ENSSORG00005004203.1"/>
</dbReference>
<evidence type="ECO:0000256" key="8">
    <source>
        <dbReference type="ARBA" id="ARBA00023125"/>
    </source>
</evidence>
<evidence type="ECO:0000256" key="10">
    <source>
        <dbReference type="ARBA" id="ARBA00023242"/>
    </source>
</evidence>
<feature type="domain" description="C2H2-type" evidence="13">
    <location>
        <begin position="422"/>
        <end position="449"/>
    </location>
</feature>
<organism evidence="14 15">
    <name type="scientific">Sphaeramia orbicularis</name>
    <name type="common">orbiculate cardinalfish</name>
    <dbReference type="NCBI Taxonomy" id="375764"/>
    <lineage>
        <taxon>Eukaryota</taxon>
        <taxon>Metazoa</taxon>
        <taxon>Chordata</taxon>
        <taxon>Craniata</taxon>
        <taxon>Vertebrata</taxon>
        <taxon>Euteleostomi</taxon>
        <taxon>Actinopterygii</taxon>
        <taxon>Neopterygii</taxon>
        <taxon>Teleostei</taxon>
        <taxon>Neoteleostei</taxon>
        <taxon>Acanthomorphata</taxon>
        <taxon>Gobiaria</taxon>
        <taxon>Kurtiformes</taxon>
        <taxon>Apogonoidei</taxon>
        <taxon>Apogonidae</taxon>
        <taxon>Apogoninae</taxon>
        <taxon>Sphaeramia</taxon>
    </lineage>
</organism>
<keyword evidence="6" id="KW-0862">Zinc</keyword>
<evidence type="ECO:0000256" key="7">
    <source>
        <dbReference type="ARBA" id="ARBA00023015"/>
    </source>
</evidence>
<dbReference type="PROSITE" id="PS50157">
    <property type="entry name" value="ZINC_FINGER_C2H2_2"/>
    <property type="match status" value="8"/>
</dbReference>
<dbReference type="FunFam" id="3.30.160.60:FF:000097">
    <property type="entry name" value="Zinc finger protein"/>
    <property type="match status" value="1"/>
</dbReference>
<keyword evidence="5 11" id="KW-0863">Zinc-finger</keyword>
<accession>A0A672YS09</accession>
<dbReference type="FunFam" id="3.30.160.60:FF:001720">
    <property type="entry name" value="Si:dkey-7i4.21"/>
    <property type="match status" value="1"/>
</dbReference>
<keyword evidence="15" id="KW-1185">Reference proteome</keyword>
<evidence type="ECO:0000256" key="2">
    <source>
        <dbReference type="ARBA" id="ARBA00004123"/>
    </source>
</evidence>
<feature type="domain" description="C2H2-type" evidence="13">
    <location>
        <begin position="534"/>
        <end position="561"/>
    </location>
</feature>
<feature type="compositionally biased region" description="Basic and acidic residues" evidence="12">
    <location>
        <begin position="109"/>
        <end position="123"/>
    </location>
</feature>
<feature type="domain" description="C2H2-type" evidence="13">
    <location>
        <begin position="478"/>
        <end position="505"/>
    </location>
</feature>
<protein>
    <submittedName>
        <fullName evidence="14">Zinc finger protein 260-like</fullName>
    </submittedName>
</protein>
<feature type="domain" description="C2H2-type" evidence="13">
    <location>
        <begin position="450"/>
        <end position="477"/>
    </location>
</feature>
<dbReference type="GeneID" id="115427882"/>
<dbReference type="FunFam" id="3.30.160.60:FF:001818">
    <property type="entry name" value="GDNF-inducible zinc finger protein 1 isoform X1"/>
    <property type="match status" value="1"/>
</dbReference>
<keyword evidence="8" id="KW-0238">DNA-binding</keyword>
<keyword evidence="9" id="KW-0804">Transcription</keyword>
<dbReference type="PANTHER" id="PTHR24394:SF44">
    <property type="entry name" value="ZINC FINGER PROTEIN 271-LIKE"/>
    <property type="match status" value="1"/>
</dbReference>
<feature type="compositionally biased region" description="Basic and acidic residues" evidence="12">
    <location>
        <begin position="311"/>
        <end position="322"/>
    </location>
</feature>
<gene>
    <name evidence="14" type="primary">LOC115427882</name>
</gene>
<keyword evidence="7" id="KW-0805">Transcription regulation</keyword>
<dbReference type="FunFam" id="3.30.160.60:FF:001290">
    <property type="entry name" value="Zinc finger 45-like"/>
    <property type="match status" value="1"/>
</dbReference>
<dbReference type="FunFam" id="3.30.160.60:FF:000446">
    <property type="entry name" value="Zinc finger protein"/>
    <property type="match status" value="1"/>
</dbReference>
<reference evidence="14" key="3">
    <citation type="submission" date="2025-09" db="UniProtKB">
        <authorList>
            <consortium name="Ensembl"/>
        </authorList>
    </citation>
    <scope>IDENTIFICATION</scope>
</reference>
<feature type="domain" description="C2H2-type" evidence="13">
    <location>
        <begin position="618"/>
        <end position="643"/>
    </location>
</feature>
<dbReference type="PANTHER" id="PTHR24394">
    <property type="entry name" value="ZINC FINGER PROTEIN"/>
    <property type="match status" value="1"/>
</dbReference>
<reference evidence="14" key="2">
    <citation type="submission" date="2025-08" db="UniProtKB">
        <authorList>
            <consortium name="Ensembl"/>
        </authorList>
    </citation>
    <scope>IDENTIFICATION</scope>
</reference>
<evidence type="ECO:0000313" key="15">
    <source>
        <dbReference type="Proteomes" id="UP000472271"/>
    </source>
</evidence>
<proteinExistence type="predicted"/>
<dbReference type="Pfam" id="PF00096">
    <property type="entry name" value="zf-C2H2"/>
    <property type="match status" value="7"/>
</dbReference>
<keyword evidence="10" id="KW-0539">Nucleus</keyword>
<dbReference type="GO" id="GO:0005634">
    <property type="term" value="C:nucleus"/>
    <property type="evidence" value="ECO:0007669"/>
    <property type="project" value="UniProtKB-SubCell"/>
</dbReference>
<dbReference type="GO" id="GO:0000981">
    <property type="term" value="F:DNA-binding transcription factor activity, RNA polymerase II-specific"/>
    <property type="evidence" value="ECO:0007669"/>
    <property type="project" value="TreeGrafter"/>
</dbReference>
<feature type="region of interest" description="Disordered" evidence="12">
    <location>
        <begin position="1"/>
        <end position="198"/>
    </location>
</feature>
<feature type="region of interest" description="Disordered" evidence="12">
    <location>
        <begin position="228"/>
        <end position="324"/>
    </location>
</feature>
<evidence type="ECO:0000259" key="13">
    <source>
        <dbReference type="PROSITE" id="PS50157"/>
    </source>
</evidence>
<evidence type="ECO:0000256" key="11">
    <source>
        <dbReference type="PROSITE-ProRule" id="PRU00042"/>
    </source>
</evidence>
<dbReference type="FunFam" id="3.30.160.60:FF:000624">
    <property type="entry name" value="zinc finger protein 697"/>
    <property type="match status" value="1"/>
</dbReference>
<name>A0A672YS09_9TELE</name>
<keyword evidence="4" id="KW-0677">Repeat</keyword>
<dbReference type="SMART" id="SM00355">
    <property type="entry name" value="ZnF_C2H2"/>
    <property type="match status" value="8"/>
</dbReference>
<dbReference type="InterPro" id="IPR013087">
    <property type="entry name" value="Znf_C2H2_type"/>
</dbReference>
<sequence>MSKVQMDEEESKKKNTRQQQEQVTVWNPDVLSHSAGHSENMQPLLAVKQVWSPSLDQNLTDSEPPHIKEEQEEVWTGQEPDITMFSPTSVHVKREDDEEEALSSQLHQRQTEEHGQEPPKEDCGGSDPVNSFHPRRHLQTKSDDKASDSSDCDTDDSDFWKETRPHHLSLTFVRNDVSDGSKTTENGKLPNISKSGEKILNGCHKTGLLRNRPGEKLLSSSLYDAQCPQGENFNVQTGKETETNQKNLDPPQVKEEPQDFLISYGRQEDDIKFSSTPVPVKSEDNEEDTQSSQLHKNTEETNGEDCGGSEPAKDPDPDRLLKPDNLMTSVSCKSDDSVDSDFWSNIRKPQSDRMGCGISEKTLSFFEPQSDDSVDSDFWKEVCKLRTTMKSTEEENMTEYNDTRKDKMKTQDFPVKCKMKQHLCSECGKTFEIKSKLEMHMRVHTGERPFPCSVCGKRFMRKSHVDDHMKCHIGVKPFPCSVCQKQFRTKRHVERHMVAHTGEKKFACFACGKRFTRKEHLRDHMKSHTGEKPFSCSVCQKRFRDKRDVERHMVAHTGEKKFACFVCGKRFTQKGHLVYHMKLHTGEKPFSCSVCQKRFRDKRNVKKHMTRHMSVKPFSCSVCQKRFKGKQYFKRHMMIHSTE</sequence>
<dbReference type="GO" id="GO:0008270">
    <property type="term" value="F:zinc ion binding"/>
    <property type="evidence" value="ECO:0007669"/>
    <property type="project" value="UniProtKB-KW"/>
</dbReference>
<keyword evidence="3" id="KW-0479">Metal-binding</keyword>
<feature type="domain" description="C2H2-type" evidence="13">
    <location>
        <begin position="562"/>
        <end position="589"/>
    </location>
</feature>
<dbReference type="FunFam" id="3.30.160.60:FF:000145">
    <property type="entry name" value="Zinc finger protein 574"/>
    <property type="match status" value="1"/>
</dbReference>
<reference evidence="14" key="1">
    <citation type="submission" date="2019-06" db="EMBL/GenBank/DDBJ databases">
        <authorList>
            <consortium name="Wellcome Sanger Institute Data Sharing"/>
        </authorList>
    </citation>
    <scope>NUCLEOTIDE SEQUENCE [LARGE SCALE GENOMIC DNA]</scope>
</reference>
<dbReference type="FunFam" id="3.30.160.60:FF:002343">
    <property type="entry name" value="Zinc finger protein 33A"/>
    <property type="match status" value="1"/>
</dbReference>
<feature type="domain" description="C2H2-type" evidence="13">
    <location>
        <begin position="506"/>
        <end position="533"/>
    </location>
</feature>
<dbReference type="InParanoid" id="A0A672YS09"/>
<evidence type="ECO:0000256" key="9">
    <source>
        <dbReference type="ARBA" id="ARBA00023163"/>
    </source>
</evidence>
<dbReference type="PROSITE" id="PS00028">
    <property type="entry name" value="ZINC_FINGER_C2H2_1"/>
    <property type="match status" value="8"/>
</dbReference>
<evidence type="ECO:0000256" key="3">
    <source>
        <dbReference type="ARBA" id="ARBA00022723"/>
    </source>
</evidence>
<feature type="domain" description="C2H2-type" evidence="13">
    <location>
        <begin position="590"/>
        <end position="617"/>
    </location>
</feature>
<dbReference type="GO" id="GO:0003677">
    <property type="term" value="F:DNA binding"/>
    <property type="evidence" value="ECO:0007669"/>
    <property type="project" value="UniProtKB-KW"/>
</dbReference>
<dbReference type="Gene3D" id="3.30.160.60">
    <property type="entry name" value="Classic Zinc Finger"/>
    <property type="match status" value="8"/>
</dbReference>
<evidence type="ECO:0000256" key="1">
    <source>
        <dbReference type="ARBA" id="ARBA00003767"/>
    </source>
</evidence>
<dbReference type="OrthoDB" id="2096126at2759"/>
<comment type="function">
    <text evidence="1">May be involved in transcriptional regulation.</text>
</comment>
<evidence type="ECO:0000256" key="4">
    <source>
        <dbReference type="ARBA" id="ARBA00022737"/>
    </source>
</evidence>
<dbReference type="RefSeq" id="XP_030002466.1">
    <property type="nucleotide sequence ID" value="XM_030146606.1"/>
</dbReference>
<dbReference type="Proteomes" id="UP000472271">
    <property type="component" value="Chromosome 11"/>
</dbReference>
<feature type="compositionally biased region" description="Polar residues" evidence="12">
    <location>
        <begin position="228"/>
        <end position="238"/>
    </location>
</feature>
<comment type="subcellular location">
    <subcellularLocation>
        <location evidence="2">Nucleus</location>
    </subcellularLocation>
</comment>
<evidence type="ECO:0000256" key="5">
    <source>
        <dbReference type="ARBA" id="ARBA00022771"/>
    </source>
</evidence>
<evidence type="ECO:0000313" key="14">
    <source>
        <dbReference type="Ensembl" id="ENSSORP00005007345.1"/>
    </source>
</evidence>
<evidence type="ECO:0000256" key="6">
    <source>
        <dbReference type="ARBA" id="ARBA00022833"/>
    </source>
</evidence>